<gene>
    <name evidence="8" type="ORF">CAL22_03645</name>
</gene>
<dbReference type="PANTHER" id="PTHR47371:SF3">
    <property type="entry name" value="PHOSPHOGLYCEROL TRANSFERASE I"/>
    <property type="match status" value="1"/>
</dbReference>
<dbReference type="CDD" id="cd16015">
    <property type="entry name" value="LTA_synthase"/>
    <property type="match status" value="1"/>
</dbReference>
<dbReference type="AlphaFoldDB" id="A0A261VV82"/>
<evidence type="ECO:0000259" key="7">
    <source>
        <dbReference type="Pfam" id="PF00884"/>
    </source>
</evidence>
<evidence type="ECO:0000256" key="6">
    <source>
        <dbReference type="SAM" id="Phobius"/>
    </source>
</evidence>
<dbReference type="EMBL" id="NEVU01000001">
    <property type="protein sequence ID" value="OZI78006.1"/>
    <property type="molecule type" value="Genomic_DNA"/>
</dbReference>
<evidence type="ECO:0000256" key="5">
    <source>
        <dbReference type="ARBA" id="ARBA00023136"/>
    </source>
</evidence>
<dbReference type="GO" id="GO:0005886">
    <property type="term" value="C:plasma membrane"/>
    <property type="evidence" value="ECO:0007669"/>
    <property type="project" value="UniProtKB-SubCell"/>
</dbReference>
<dbReference type="SUPFAM" id="SSF53649">
    <property type="entry name" value="Alkaline phosphatase-like"/>
    <property type="match status" value="1"/>
</dbReference>
<keyword evidence="2" id="KW-1003">Cell membrane</keyword>
<comment type="subcellular location">
    <subcellularLocation>
        <location evidence="1">Cell membrane</location>
        <topology evidence="1">Multi-pass membrane protein</topology>
    </subcellularLocation>
</comment>
<keyword evidence="4 6" id="KW-1133">Transmembrane helix</keyword>
<dbReference type="OrthoDB" id="5363296at2"/>
<name>A0A261VV82_9BORD</name>
<evidence type="ECO:0000313" key="8">
    <source>
        <dbReference type="EMBL" id="OZI78006.1"/>
    </source>
</evidence>
<evidence type="ECO:0000256" key="1">
    <source>
        <dbReference type="ARBA" id="ARBA00004651"/>
    </source>
</evidence>
<dbReference type="InterPro" id="IPR017850">
    <property type="entry name" value="Alkaline_phosphatase_core_sf"/>
</dbReference>
<accession>A0A261VV82</accession>
<reference evidence="9" key="1">
    <citation type="submission" date="2017-05" db="EMBL/GenBank/DDBJ databases">
        <title>Complete and WGS of Bordetella genogroups.</title>
        <authorList>
            <person name="Spilker T."/>
            <person name="Lipuma J."/>
        </authorList>
    </citation>
    <scope>NUCLEOTIDE SEQUENCE [LARGE SCALE GENOMIC DNA]</scope>
    <source>
        <strain evidence="9">AU6712</strain>
    </source>
</reference>
<dbReference type="Pfam" id="PF00884">
    <property type="entry name" value="Sulfatase"/>
    <property type="match status" value="1"/>
</dbReference>
<keyword evidence="3 6" id="KW-0812">Transmembrane</keyword>
<dbReference type="PANTHER" id="PTHR47371">
    <property type="entry name" value="LIPOTEICHOIC ACID SYNTHASE"/>
    <property type="match status" value="1"/>
</dbReference>
<feature type="transmembrane region" description="Helical" evidence="6">
    <location>
        <begin position="54"/>
        <end position="73"/>
    </location>
</feature>
<dbReference type="Proteomes" id="UP000216429">
    <property type="component" value="Unassembled WGS sequence"/>
</dbReference>
<dbReference type="InterPro" id="IPR000917">
    <property type="entry name" value="Sulfatase_N"/>
</dbReference>
<evidence type="ECO:0000256" key="2">
    <source>
        <dbReference type="ARBA" id="ARBA00022475"/>
    </source>
</evidence>
<comment type="caution">
    <text evidence="8">The sequence shown here is derived from an EMBL/GenBank/DDBJ whole genome shotgun (WGS) entry which is preliminary data.</text>
</comment>
<keyword evidence="5 6" id="KW-0472">Membrane</keyword>
<feature type="transmembrane region" description="Helical" evidence="6">
    <location>
        <begin position="104"/>
        <end position="126"/>
    </location>
</feature>
<evidence type="ECO:0000256" key="3">
    <source>
        <dbReference type="ARBA" id="ARBA00022692"/>
    </source>
</evidence>
<feature type="transmembrane region" description="Helical" evidence="6">
    <location>
        <begin position="147"/>
        <end position="167"/>
    </location>
</feature>
<dbReference type="RefSeq" id="WP_143276936.1">
    <property type="nucleotide sequence ID" value="NZ_NEVU01000001.1"/>
</dbReference>
<evidence type="ECO:0000313" key="9">
    <source>
        <dbReference type="Proteomes" id="UP000216429"/>
    </source>
</evidence>
<keyword evidence="9" id="KW-1185">Reference proteome</keyword>
<organism evidence="8 9">
    <name type="scientific">Bordetella genomosp. 12</name>
    <dbReference type="NCBI Taxonomy" id="463035"/>
    <lineage>
        <taxon>Bacteria</taxon>
        <taxon>Pseudomonadati</taxon>
        <taxon>Pseudomonadota</taxon>
        <taxon>Betaproteobacteria</taxon>
        <taxon>Burkholderiales</taxon>
        <taxon>Alcaligenaceae</taxon>
        <taxon>Bordetella</taxon>
    </lineage>
</organism>
<dbReference type="InterPro" id="IPR050448">
    <property type="entry name" value="OpgB/LTA_synthase_biosynth"/>
</dbReference>
<proteinExistence type="predicted"/>
<evidence type="ECO:0000256" key="4">
    <source>
        <dbReference type="ARBA" id="ARBA00022989"/>
    </source>
</evidence>
<feature type="domain" description="Sulfatase N-terminal" evidence="7">
    <location>
        <begin position="266"/>
        <end position="486"/>
    </location>
</feature>
<protein>
    <recommendedName>
        <fullName evidence="7">Sulfatase N-terminal domain-containing protein</fullName>
    </recommendedName>
</protein>
<dbReference type="Gene3D" id="3.40.720.10">
    <property type="entry name" value="Alkaline Phosphatase, subunit A"/>
    <property type="match status" value="1"/>
</dbReference>
<sequence>MAIGLLLSWAMEGLLLPRPAAPWQRPWPANLTHLAVWLVGFGLELALFRRPYFAVANLVAIQLVIVLVSRAKYQALREPFVYPDFEYFTDAIKHPRLYLPFFGVWNALAAAAGYGVALWLGLTFEASIIADTNLMEGSVLHPVADPLPFYLAVALLCVAGVMIARWAGSKLVVNFDADDDLRRLGLIAALWAYARAERQPLISLDAISPFSKVNREGLPEALPDLVCIQSESFFDVRRAFPIVKKDVLANFDALCAESMAYGELDVAARGANTVRTEFAFLSGLDPKVLGVHRFNPYRKLARRQSVPTLASYLKALGYRTVCVHPYHGSFYRRDEVLPKLGFEEFIDIRAFDRSDLEGAYVGDIALGKFVSKLIADEDTRPLYVHVITMENHGPLHWETVDEGDVASVLKQCMPLGCEELVAYTRHLRNADEMFGAMRAALRHQSQRALLCAFGDHVPAMSRTYGVLGLPASETDYFIWQDRNADHCYHASQAVANLAKMLLSSVEVI</sequence>